<feature type="coiled-coil region" evidence="1">
    <location>
        <begin position="151"/>
        <end position="421"/>
    </location>
</feature>
<dbReference type="GO" id="GO:0005737">
    <property type="term" value="C:cytoplasm"/>
    <property type="evidence" value="ECO:0007669"/>
    <property type="project" value="TreeGrafter"/>
</dbReference>
<evidence type="ECO:0000313" key="5">
    <source>
        <dbReference type="Proteomes" id="UP000313359"/>
    </source>
</evidence>
<feature type="compositionally biased region" description="Low complexity" evidence="2">
    <location>
        <begin position="550"/>
        <end position="561"/>
    </location>
</feature>
<feature type="chain" id="PRO_5023030971" evidence="3">
    <location>
        <begin position="18"/>
        <end position="593"/>
    </location>
</feature>
<reference evidence="4" key="1">
    <citation type="journal article" date="2018" name="Genome Biol. Evol.">
        <title>Genomics and development of Lentinus tigrinus, a white-rot wood-decaying mushroom with dimorphic fruiting bodies.</title>
        <authorList>
            <person name="Wu B."/>
            <person name="Xu Z."/>
            <person name="Knudson A."/>
            <person name="Carlson A."/>
            <person name="Chen N."/>
            <person name="Kovaka S."/>
            <person name="LaButti K."/>
            <person name="Lipzen A."/>
            <person name="Pennachio C."/>
            <person name="Riley R."/>
            <person name="Schakwitz W."/>
            <person name="Umezawa K."/>
            <person name="Ohm R.A."/>
            <person name="Grigoriev I.V."/>
            <person name="Nagy L.G."/>
            <person name="Gibbons J."/>
            <person name="Hibbett D."/>
        </authorList>
    </citation>
    <scope>NUCLEOTIDE SEQUENCE [LARGE SCALE GENOMIC DNA]</scope>
    <source>
        <strain evidence="4">ALCF2SS1-6</strain>
    </source>
</reference>
<dbReference type="PANTHER" id="PTHR45615:SF40">
    <property type="entry name" value="MYOSIN HEAVY CHAIN, NON-MUSCLE"/>
    <property type="match status" value="1"/>
</dbReference>
<dbReference type="PANTHER" id="PTHR45615">
    <property type="entry name" value="MYOSIN HEAVY CHAIN, NON-MUSCLE"/>
    <property type="match status" value="1"/>
</dbReference>
<organism evidence="4 5">
    <name type="scientific">Lentinus tigrinus ALCF2SS1-6</name>
    <dbReference type="NCBI Taxonomy" id="1328759"/>
    <lineage>
        <taxon>Eukaryota</taxon>
        <taxon>Fungi</taxon>
        <taxon>Dikarya</taxon>
        <taxon>Basidiomycota</taxon>
        <taxon>Agaricomycotina</taxon>
        <taxon>Agaricomycetes</taxon>
        <taxon>Polyporales</taxon>
        <taxon>Polyporaceae</taxon>
        <taxon>Lentinus</taxon>
    </lineage>
</organism>
<name>A0A5C2RUT7_9APHY</name>
<evidence type="ECO:0000256" key="3">
    <source>
        <dbReference type="SAM" id="SignalP"/>
    </source>
</evidence>
<dbReference type="EMBL" id="ML122312">
    <property type="protein sequence ID" value="RPD53966.1"/>
    <property type="molecule type" value="Genomic_DNA"/>
</dbReference>
<dbReference type="GO" id="GO:0016460">
    <property type="term" value="C:myosin II complex"/>
    <property type="evidence" value="ECO:0007669"/>
    <property type="project" value="TreeGrafter"/>
</dbReference>
<dbReference type="GO" id="GO:0051015">
    <property type="term" value="F:actin filament binding"/>
    <property type="evidence" value="ECO:0007669"/>
    <property type="project" value="TreeGrafter"/>
</dbReference>
<keyword evidence="1" id="KW-0175">Coiled coil</keyword>
<keyword evidence="3" id="KW-0732">Signal</keyword>
<evidence type="ECO:0000313" key="4">
    <source>
        <dbReference type="EMBL" id="RPD53966.1"/>
    </source>
</evidence>
<feature type="region of interest" description="Disordered" evidence="2">
    <location>
        <begin position="69"/>
        <end position="93"/>
    </location>
</feature>
<feature type="signal peptide" evidence="3">
    <location>
        <begin position="1"/>
        <end position="17"/>
    </location>
</feature>
<evidence type="ECO:0000256" key="2">
    <source>
        <dbReference type="SAM" id="MobiDB-lite"/>
    </source>
</evidence>
<dbReference type="AlphaFoldDB" id="A0A5C2RUT7"/>
<feature type="compositionally biased region" description="Low complexity" evidence="2">
    <location>
        <begin position="569"/>
        <end position="579"/>
    </location>
</feature>
<protein>
    <submittedName>
        <fullName evidence="4">Uncharacterized protein</fullName>
    </submittedName>
</protein>
<gene>
    <name evidence="4" type="ORF">L227DRAFT_657871</name>
</gene>
<dbReference type="GO" id="GO:0000146">
    <property type="term" value="F:microfilament motor activity"/>
    <property type="evidence" value="ECO:0007669"/>
    <property type="project" value="TreeGrafter"/>
</dbReference>
<proteinExistence type="predicted"/>
<feature type="compositionally biased region" description="Polar residues" evidence="2">
    <location>
        <begin position="534"/>
        <end position="549"/>
    </location>
</feature>
<evidence type="ECO:0000256" key="1">
    <source>
        <dbReference type="SAM" id="Coils"/>
    </source>
</evidence>
<keyword evidence="5" id="KW-1185">Reference proteome</keyword>
<accession>A0A5C2RUT7</accession>
<dbReference type="Proteomes" id="UP000313359">
    <property type="component" value="Unassembled WGS sequence"/>
</dbReference>
<dbReference type="OrthoDB" id="2757467at2759"/>
<sequence length="593" mass="65005">MSNTLFVRHLLYFLVTAGNPLDEVSLVLILAVLCSRESLEVCCILSKAVTRLQRCCDLLWNVRPSSPFPTKTAPCPHPRAHHRPSGVSRPSKLSARANPTVQVDLVAFQTLTQERLQLHLKAKASERNAAILRERIWFLEEANVTLRADITQRAKQQEQQADEKAALVEEKEALASERDWMTGDRDRIVEENKSLRAEVQLLKASESGLVADMEELQAENEDLIDGKEALLAEKMAAEEKLAQESARRRQAEVMVKGLRQERDALESQLASKQETLNDIMDESDALEDDLQAAKRSLKDAQCDLTTLQTTHTNTLDEVAALKAELAALRESTCPVSELQALCAELASAKDSLLHLQAQNSQQADDLDLCRTALTSANEERDNLRDSLKAMRGHYHMAEDVKEVLLKSLEEQDVELSRLEDTLADRDATIATQETAIAARDASLAEREIALDEVVSALAQRDDALAKADVALAECEASFAELNAAVASRDRKIDDLQTYVAGLEGVVQFLKLEASATGSPGSPVKVASTLSQSFYRPTSGSRAPSTTKANTSTPSTPEAPAPLMLPTRDSSSSSPSPVSSHTSDAGSLRRSWFF</sequence>
<dbReference type="GO" id="GO:0032982">
    <property type="term" value="C:myosin filament"/>
    <property type="evidence" value="ECO:0007669"/>
    <property type="project" value="TreeGrafter"/>
</dbReference>
<feature type="region of interest" description="Disordered" evidence="2">
    <location>
        <begin position="534"/>
        <end position="593"/>
    </location>
</feature>